<dbReference type="PANTHER" id="PTHR25462">
    <property type="entry name" value="BONUS, ISOFORM C-RELATED"/>
    <property type="match status" value="1"/>
</dbReference>
<keyword evidence="8" id="KW-1185">Reference proteome</keyword>
<dbReference type="Pfam" id="PF00643">
    <property type="entry name" value="zf-B_box"/>
    <property type="match status" value="1"/>
</dbReference>
<sequence>MATSYRENSIYDCPICCERYRCPKIISCGHSFCLSPCLRNLMQSDTPNCPLCRTSIQLPLSGKVEDLPTNFALQSVVEVSIPKNEVHRTVQVIQETVPFKQKGCGKHSENFVVYCEVCSELLCQKCLNESHNKGHNTLAIQDAVDKYCAILVPVEKDLVALSKKSDEIFSTLKEAKKKCRAEADSVRAKIDESAEALIQKVREGARELHVVVDEKEGNAIKTLEEIEAKGAELSLFLDYTHNTCERLKSELQDLDFRRRNAVHSISNKIGSICKDISELAESANQDPCSILYEPNQSLMSIPLGKVIDKFEGIKSHTLSFRKVKQLSCIVPKDSAYKQFCFLSPNDVIFTFEYTFFMEMFSLHFTRLSGQSKIGFGEVSIEGKTSSISLSSTVRHNARTIAVCTNYEVAKFSFKMYEQSVVQNGVATLEDALLYRVRAVSLDEWGRDIYALLNDGVTIKRFKFPSNISETFYMRLENEVNCTNSRLFHVTNFGMVICEDGKEEIMFYEKAKTSTATRIITKPSGIAFGSPVCIASRAKDKKWFVLWRNQNAFSVSSLIYQYSSSFDEECLLLRVEGKVESFCFFGEDYLAIDSVHKGKVSVSVYFVERGNQ</sequence>
<dbReference type="SUPFAM" id="SSF57845">
    <property type="entry name" value="B-box zinc-binding domain"/>
    <property type="match status" value="1"/>
</dbReference>
<dbReference type="InterPro" id="IPR001841">
    <property type="entry name" value="Znf_RING"/>
</dbReference>
<evidence type="ECO:0000313" key="8">
    <source>
        <dbReference type="Proteomes" id="UP001152320"/>
    </source>
</evidence>
<dbReference type="Gene3D" id="3.30.160.60">
    <property type="entry name" value="Classic Zinc Finger"/>
    <property type="match status" value="1"/>
</dbReference>
<reference evidence="7" key="1">
    <citation type="submission" date="2021-10" db="EMBL/GenBank/DDBJ databases">
        <title>Tropical sea cucumber genome reveals ecological adaptation and Cuvierian tubules defense mechanism.</title>
        <authorList>
            <person name="Chen T."/>
        </authorList>
    </citation>
    <scope>NUCLEOTIDE SEQUENCE</scope>
    <source>
        <strain evidence="7">Nanhai2018</strain>
        <tissue evidence="7">Muscle</tissue>
    </source>
</reference>
<gene>
    <name evidence="7" type="ORF">HOLleu_43601</name>
</gene>
<name>A0A9Q1BBH1_HOLLE</name>
<keyword evidence="3" id="KW-0862">Zinc</keyword>
<accession>A0A9Q1BBH1</accession>
<dbReference type="Gene3D" id="3.30.40.10">
    <property type="entry name" value="Zinc/RING finger domain, C3HC4 (zinc finger)"/>
    <property type="match status" value="1"/>
</dbReference>
<dbReference type="PROSITE" id="PS50119">
    <property type="entry name" value="ZF_BBOX"/>
    <property type="match status" value="1"/>
</dbReference>
<evidence type="ECO:0000256" key="1">
    <source>
        <dbReference type="ARBA" id="ARBA00022723"/>
    </source>
</evidence>
<keyword evidence="2 4" id="KW-0863">Zinc-finger</keyword>
<comment type="caution">
    <text evidence="7">The sequence shown here is derived from an EMBL/GenBank/DDBJ whole genome shotgun (WGS) entry which is preliminary data.</text>
</comment>
<feature type="domain" description="B box-type" evidence="6">
    <location>
        <begin position="99"/>
        <end position="140"/>
    </location>
</feature>
<protein>
    <submittedName>
        <fullName evidence="7">Tripartite motif-containing protein 2</fullName>
    </submittedName>
</protein>
<feature type="domain" description="RING-type" evidence="5">
    <location>
        <begin position="13"/>
        <end position="53"/>
    </location>
</feature>
<dbReference type="InterPro" id="IPR047153">
    <property type="entry name" value="TRIM45/56/19-like"/>
</dbReference>
<evidence type="ECO:0000256" key="4">
    <source>
        <dbReference type="PROSITE-ProRule" id="PRU00024"/>
    </source>
</evidence>
<evidence type="ECO:0000259" key="5">
    <source>
        <dbReference type="PROSITE" id="PS50089"/>
    </source>
</evidence>
<dbReference type="InterPro" id="IPR000315">
    <property type="entry name" value="Znf_B-box"/>
</dbReference>
<evidence type="ECO:0000256" key="2">
    <source>
        <dbReference type="ARBA" id="ARBA00022771"/>
    </source>
</evidence>
<dbReference type="SMART" id="SM00336">
    <property type="entry name" value="BBOX"/>
    <property type="match status" value="1"/>
</dbReference>
<keyword evidence="1" id="KW-0479">Metal-binding</keyword>
<dbReference type="Pfam" id="PF00097">
    <property type="entry name" value="zf-C3HC4"/>
    <property type="match status" value="1"/>
</dbReference>
<evidence type="ECO:0000313" key="7">
    <source>
        <dbReference type="EMBL" id="KAJ8018422.1"/>
    </source>
</evidence>
<dbReference type="InterPro" id="IPR018957">
    <property type="entry name" value="Znf_C3HC4_RING-type"/>
</dbReference>
<dbReference type="SMART" id="SM00184">
    <property type="entry name" value="RING"/>
    <property type="match status" value="1"/>
</dbReference>
<dbReference type="Proteomes" id="UP001152320">
    <property type="component" value="Unassembled WGS sequence"/>
</dbReference>
<dbReference type="GO" id="GO:0008270">
    <property type="term" value="F:zinc ion binding"/>
    <property type="evidence" value="ECO:0007669"/>
    <property type="project" value="UniProtKB-KW"/>
</dbReference>
<dbReference type="PROSITE" id="PS50089">
    <property type="entry name" value="ZF_RING_2"/>
    <property type="match status" value="1"/>
</dbReference>
<proteinExistence type="predicted"/>
<dbReference type="AlphaFoldDB" id="A0A9Q1BBH1"/>
<dbReference type="InterPro" id="IPR013083">
    <property type="entry name" value="Znf_RING/FYVE/PHD"/>
</dbReference>
<dbReference type="SUPFAM" id="SSF57850">
    <property type="entry name" value="RING/U-box"/>
    <property type="match status" value="1"/>
</dbReference>
<dbReference type="OrthoDB" id="6105938at2759"/>
<dbReference type="PANTHER" id="PTHR25462:SF296">
    <property type="entry name" value="MEIOTIC P26, ISOFORM F"/>
    <property type="match status" value="1"/>
</dbReference>
<dbReference type="EMBL" id="JAIZAY010000377">
    <property type="protein sequence ID" value="KAJ8018422.1"/>
    <property type="molecule type" value="Genomic_DNA"/>
</dbReference>
<organism evidence="7 8">
    <name type="scientific">Holothuria leucospilota</name>
    <name type="common">Black long sea cucumber</name>
    <name type="synonym">Mertensiothuria leucospilota</name>
    <dbReference type="NCBI Taxonomy" id="206669"/>
    <lineage>
        <taxon>Eukaryota</taxon>
        <taxon>Metazoa</taxon>
        <taxon>Echinodermata</taxon>
        <taxon>Eleutherozoa</taxon>
        <taxon>Echinozoa</taxon>
        <taxon>Holothuroidea</taxon>
        <taxon>Aspidochirotacea</taxon>
        <taxon>Aspidochirotida</taxon>
        <taxon>Holothuriidae</taxon>
        <taxon>Holothuria</taxon>
    </lineage>
</organism>
<evidence type="ECO:0000259" key="6">
    <source>
        <dbReference type="PROSITE" id="PS50119"/>
    </source>
</evidence>
<evidence type="ECO:0000256" key="3">
    <source>
        <dbReference type="ARBA" id="ARBA00022833"/>
    </source>
</evidence>